<sequence>MIDIADLRFEFTEQGESKEVDFMGLCQITEDLLWYCEDTDTIVFGFEDDSEYRLSIDEDTEYEDIQDFFDNIAEDQCISDSVSIKLLNSRE</sequence>
<reference evidence="1 2" key="1">
    <citation type="journal article" date="2019" name="Int. J. Syst. Evol. Microbiol.">
        <title>The Global Catalogue of Microorganisms (GCM) 10K type strain sequencing project: providing services to taxonomists for standard genome sequencing and annotation.</title>
        <authorList>
            <consortium name="The Broad Institute Genomics Platform"/>
            <consortium name="The Broad Institute Genome Sequencing Center for Infectious Disease"/>
            <person name="Wu L."/>
            <person name="Ma J."/>
        </authorList>
    </citation>
    <scope>NUCLEOTIDE SEQUENCE [LARGE SCALE GENOMIC DNA]</scope>
    <source>
        <strain evidence="1 2">JCM 6486</strain>
    </source>
</reference>
<evidence type="ECO:0000313" key="1">
    <source>
        <dbReference type="EMBL" id="GAA0863849.1"/>
    </source>
</evidence>
<dbReference type="Proteomes" id="UP001400965">
    <property type="component" value="Unassembled WGS sequence"/>
</dbReference>
<name>A0ABN1M3K1_9FIRM</name>
<comment type="caution">
    <text evidence="1">The sequence shown here is derived from an EMBL/GenBank/DDBJ whole genome shotgun (WGS) entry which is preliminary data.</text>
</comment>
<accession>A0ABN1M3K1</accession>
<dbReference type="EMBL" id="BAAACP010000007">
    <property type="protein sequence ID" value="GAA0863849.1"/>
    <property type="molecule type" value="Genomic_DNA"/>
</dbReference>
<organism evidence="1 2">
    <name type="scientific">Paraclostridium tenue</name>
    <dbReference type="NCBI Taxonomy" id="1737"/>
    <lineage>
        <taxon>Bacteria</taxon>
        <taxon>Bacillati</taxon>
        <taxon>Bacillota</taxon>
        <taxon>Clostridia</taxon>
        <taxon>Peptostreptococcales</taxon>
        <taxon>Peptostreptococcaceae</taxon>
        <taxon>Paraclostridium</taxon>
    </lineage>
</organism>
<keyword evidence="2" id="KW-1185">Reference proteome</keyword>
<gene>
    <name evidence="1" type="ORF">GCM10008917_15040</name>
</gene>
<protein>
    <recommendedName>
        <fullName evidence="3">DUF1292 domain-containing protein</fullName>
    </recommendedName>
</protein>
<evidence type="ECO:0008006" key="3">
    <source>
        <dbReference type="Google" id="ProtNLM"/>
    </source>
</evidence>
<proteinExistence type="predicted"/>
<dbReference type="RefSeq" id="WP_346044496.1">
    <property type="nucleotide sequence ID" value="NZ_BAAACP010000007.1"/>
</dbReference>
<evidence type="ECO:0000313" key="2">
    <source>
        <dbReference type="Proteomes" id="UP001400965"/>
    </source>
</evidence>